<evidence type="ECO:0000313" key="1">
    <source>
        <dbReference type="EMBL" id="KAJ8981748.1"/>
    </source>
</evidence>
<proteinExistence type="predicted"/>
<gene>
    <name evidence="1" type="ORF">NQ317_004928</name>
</gene>
<keyword evidence="2" id="KW-1185">Reference proteome</keyword>
<name>A0ABQ9JUK2_9CUCU</name>
<organism evidence="1 2">
    <name type="scientific">Molorchus minor</name>
    <dbReference type="NCBI Taxonomy" id="1323400"/>
    <lineage>
        <taxon>Eukaryota</taxon>
        <taxon>Metazoa</taxon>
        <taxon>Ecdysozoa</taxon>
        <taxon>Arthropoda</taxon>
        <taxon>Hexapoda</taxon>
        <taxon>Insecta</taxon>
        <taxon>Pterygota</taxon>
        <taxon>Neoptera</taxon>
        <taxon>Endopterygota</taxon>
        <taxon>Coleoptera</taxon>
        <taxon>Polyphaga</taxon>
        <taxon>Cucujiformia</taxon>
        <taxon>Chrysomeloidea</taxon>
        <taxon>Cerambycidae</taxon>
        <taxon>Lamiinae</taxon>
        <taxon>Monochamini</taxon>
        <taxon>Molorchus</taxon>
    </lineage>
</organism>
<protein>
    <submittedName>
        <fullName evidence="1">Uncharacterized protein</fullName>
    </submittedName>
</protein>
<reference evidence="1" key="1">
    <citation type="journal article" date="2023" name="Insect Mol. Biol.">
        <title>Genome sequencing provides insights into the evolution of gene families encoding plant cell wall-degrading enzymes in longhorned beetles.</title>
        <authorList>
            <person name="Shin N.R."/>
            <person name="Okamura Y."/>
            <person name="Kirsch R."/>
            <person name="Pauchet Y."/>
        </authorList>
    </citation>
    <scope>NUCLEOTIDE SEQUENCE</scope>
    <source>
        <strain evidence="1">MMC_N1</strain>
    </source>
</reference>
<dbReference type="EMBL" id="JAPWTJ010000167">
    <property type="protein sequence ID" value="KAJ8981748.1"/>
    <property type="molecule type" value="Genomic_DNA"/>
</dbReference>
<comment type="caution">
    <text evidence="1">The sequence shown here is derived from an EMBL/GenBank/DDBJ whole genome shotgun (WGS) entry which is preliminary data.</text>
</comment>
<dbReference type="Proteomes" id="UP001162164">
    <property type="component" value="Unassembled WGS sequence"/>
</dbReference>
<sequence>MYTNRLNNTSSKRRDVKRSMLRIKSIEPLRNSWKNRLWNENWKGMKHKRKSMSYTEQLRERDKDRVNCERYNLEINIHILPRGVSHISLNSKSQCPKRLRCFLKTGKL</sequence>
<accession>A0ABQ9JUK2</accession>
<evidence type="ECO:0000313" key="2">
    <source>
        <dbReference type="Proteomes" id="UP001162164"/>
    </source>
</evidence>